<evidence type="ECO:0000313" key="2">
    <source>
        <dbReference type="Proteomes" id="UP000675653"/>
    </source>
</evidence>
<reference evidence="1 2" key="1">
    <citation type="submission" date="2021-04" db="EMBL/GenBank/DDBJ databases">
        <title>Draft Genome of Aeromonas popoffii ID682, isolated from a natural water source in Idaho.</title>
        <authorList>
            <person name="Testerman T."/>
            <person name="Graf J."/>
        </authorList>
    </citation>
    <scope>NUCLEOTIDE SEQUENCE [LARGE SCALE GENOMIC DNA]</scope>
    <source>
        <strain evidence="1 2">ID682</strain>
    </source>
</reference>
<comment type="caution">
    <text evidence="1">The sequence shown here is derived from an EMBL/GenBank/DDBJ whole genome shotgun (WGS) entry which is preliminary data.</text>
</comment>
<evidence type="ECO:0000313" key="1">
    <source>
        <dbReference type="EMBL" id="MBR7631404.1"/>
    </source>
</evidence>
<dbReference type="EMBL" id="JAGRZL010000085">
    <property type="protein sequence ID" value="MBR7631404.1"/>
    <property type="molecule type" value="Genomic_DNA"/>
</dbReference>
<sequence>MENFERILTSDELKLVAMGMEKEIFKRDVNYSSVPEELKPLIPYVDVWGVVDDVERERVIEATSSDIRENLKWVIRNFDNELDTWLSGPEAVSSTPSDAYVSFSAFRMAVDFI</sequence>
<proteinExistence type="predicted"/>
<gene>
    <name evidence="1" type="ORF">KAT72_20995</name>
</gene>
<dbReference type="Proteomes" id="UP000675653">
    <property type="component" value="Unassembled WGS sequence"/>
</dbReference>
<keyword evidence="2" id="KW-1185">Reference proteome</keyword>
<name>A0ABS5GW69_9GAMM</name>
<organism evidence="1 2">
    <name type="scientific">Aeromonas popoffii</name>
    <dbReference type="NCBI Taxonomy" id="70856"/>
    <lineage>
        <taxon>Bacteria</taxon>
        <taxon>Pseudomonadati</taxon>
        <taxon>Pseudomonadota</taxon>
        <taxon>Gammaproteobacteria</taxon>
        <taxon>Aeromonadales</taxon>
        <taxon>Aeromonadaceae</taxon>
        <taxon>Aeromonas</taxon>
    </lineage>
</organism>
<dbReference type="RefSeq" id="WP_212514793.1">
    <property type="nucleotide sequence ID" value="NZ_CAWQDX010000113.1"/>
</dbReference>
<accession>A0ABS5GW69</accession>
<protein>
    <submittedName>
        <fullName evidence="1">Uncharacterized protein</fullName>
    </submittedName>
</protein>